<gene>
    <name evidence="10" type="ORF">DQ393_26255</name>
</gene>
<evidence type="ECO:0000256" key="5">
    <source>
        <dbReference type="ARBA" id="ARBA00022989"/>
    </source>
</evidence>
<dbReference type="EMBL" id="QMKK01000054">
    <property type="protein sequence ID" value="RAX38137.1"/>
    <property type="molecule type" value="Genomic_DNA"/>
</dbReference>
<evidence type="ECO:0000256" key="7">
    <source>
        <dbReference type="SAM" id="MobiDB-lite"/>
    </source>
</evidence>
<keyword evidence="4" id="KW-0378">Hydrolase</keyword>
<keyword evidence="5 8" id="KW-1133">Transmembrane helix</keyword>
<feature type="domain" description="Phosphatidic acid phosphatase type 2/haloperoxidase" evidence="9">
    <location>
        <begin position="133"/>
        <end position="246"/>
    </location>
</feature>
<dbReference type="GO" id="GO:0005886">
    <property type="term" value="C:plasma membrane"/>
    <property type="evidence" value="ECO:0007669"/>
    <property type="project" value="UniProtKB-SubCell"/>
</dbReference>
<dbReference type="RefSeq" id="WP_112344633.1">
    <property type="nucleotide sequence ID" value="NZ_QMKK01000054.1"/>
</dbReference>
<evidence type="ECO:0000256" key="4">
    <source>
        <dbReference type="ARBA" id="ARBA00022801"/>
    </source>
</evidence>
<sequence length="338" mass="36951">MQAWQRKQEVMKEALEHSAKTCRRRLIGGVRCFFNTPAIAPPENRAFLERPITIIAVFLALSLLVMATSDYPLGVWMKSFPEQLRGMAKWISSLGTGLLVLSFSGTLLMFAILAPAYKLRKSMRTGADLIATAAVFVFLAVAGGGIVASLAKNIIGRARPELLQTNGAFYFRPLALHADFASFPSGHSATAGAMAMSLALVFPRLRPIFMPVGVLICLSRQWVGAHWASDTLMGWGVGVAFTLWLAHAFARRHLLFAYDSDGRLRLGEQYKAILAVRRALIRRMPLVGKKPIPAAKTCPSQSHPHIKPLKFSPDPKGDSSARLADLQTGAPQMPAFPM</sequence>
<dbReference type="SUPFAM" id="SSF48317">
    <property type="entry name" value="Acid phosphatase/Vanadium-dependent haloperoxidase"/>
    <property type="match status" value="1"/>
</dbReference>
<reference evidence="10 11" key="1">
    <citation type="submission" date="2018-06" db="EMBL/GenBank/DDBJ databases">
        <title>Whole Genome Sequence of an efficient microsymbiont, Rhizobium tropici.</title>
        <authorList>
            <person name="Srinivasan R."/>
            <person name="Singh H.V."/>
            <person name="Srivastava R."/>
            <person name="Kumari B."/>
            <person name="Radhakrishna A."/>
        </authorList>
    </citation>
    <scope>NUCLEOTIDE SEQUENCE [LARGE SCALE GENOMIC DNA]</scope>
    <source>
        <strain evidence="10 11">IGFRI Rhizo-19</strain>
    </source>
</reference>
<evidence type="ECO:0000313" key="11">
    <source>
        <dbReference type="Proteomes" id="UP000251205"/>
    </source>
</evidence>
<dbReference type="AlphaFoldDB" id="A0A329Y4E3"/>
<protein>
    <submittedName>
        <fullName evidence="10">Phosphatidic acid phosphatase</fullName>
    </submittedName>
</protein>
<organism evidence="10 11">
    <name type="scientific">Rhizobium tropici</name>
    <dbReference type="NCBI Taxonomy" id="398"/>
    <lineage>
        <taxon>Bacteria</taxon>
        <taxon>Pseudomonadati</taxon>
        <taxon>Pseudomonadota</taxon>
        <taxon>Alphaproteobacteria</taxon>
        <taxon>Hyphomicrobiales</taxon>
        <taxon>Rhizobiaceae</taxon>
        <taxon>Rhizobium/Agrobacterium group</taxon>
        <taxon>Rhizobium</taxon>
    </lineage>
</organism>
<evidence type="ECO:0000256" key="6">
    <source>
        <dbReference type="ARBA" id="ARBA00023136"/>
    </source>
</evidence>
<dbReference type="InterPro" id="IPR036938">
    <property type="entry name" value="PAP2/HPO_sf"/>
</dbReference>
<comment type="subcellular location">
    <subcellularLocation>
        <location evidence="1">Cell membrane</location>
        <topology evidence="1">Multi-pass membrane protein</topology>
    </subcellularLocation>
</comment>
<evidence type="ECO:0000256" key="3">
    <source>
        <dbReference type="ARBA" id="ARBA00022692"/>
    </source>
</evidence>
<feature type="transmembrane region" description="Helical" evidence="8">
    <location>
        <begin position="180"/>
        <end position="201"/>
    </location>
</feature>
<keyword evidence="3 8" id="KW-0812">Transmembrane</keyword>
<dbReference type="PANTHER" id="PTHR14969:SF62">
    <property type="entry name" value="DECAPRENYLPHOSPHORYL-5-PHOSPHORIBOSE PHOSPHATASE RV3807C-RELATED"/>
    <property type="match status" value="1"/>
</dbReference>
<feature type="transmembrane region" description="Helical" evidence="8">
    <location>
        <begin position="129"/>
        <end position="151"/>
    </location>
</feature>
<evidence type="ECO:0000256" key="1">
    <source>
        <dbReference type="ARBA" id="ARBA00004651"/>
    </source>
</evidence>
<dbReference type="SMART" id="SM00014">
    <property type="entry name" value="acidPPc"/>
    <property type="match status" value="1"/>
</dbReference>
<feature type="transmembrane region" description="Helical" evidence="8">
    <location>
        <begin position="52"/>
        <end position="71"/>
    </location>
</feature>
<evidence type="ECO:0000256" key="8">
    <source>
        <dbReference type="SAM" id="Phobius"/>
    </source>
</evidence>
<evidence type="ECO:0000313" key="10">
    <source>
        <dbReference type="EMBL" id="RAX38137.1"/>
    </source>
</evidence>
<dbReference type="PANTHER" id="PTHR14969">
    <property type="entry name" value="SPHINGOSINE-1-PHOSPHATE PHOSPHOHYDROLASE"/>
    <property type="match status" value="1"/>
</dbReference>
<dbReference type="Pfam" id="PF01569">
    <property type="entry name" value="PAP2"/>
    <property type="match status" value="1"/>
</dbReference>
<proteinExistence type="predicted"/>
<feature type="transmembrane region" description="Helical" evidence="8">
    <location>
        <begin position="233"/>
        <end position="250"/>
    </location>
</feature>
<name>A0A329Y4E3_RHITR</name>
<comment type="caution">
    <text evidence="10">The sequence shown here is derived from an EMBL/GenBank/DDBJ whole genome shotgun (WGS) entry which is preliminary data.</text>
</comment>
<evidence type="ECO:0000259" key="9">
    <source>
        <dbReference type="SMART" id="SM00014"/>
    </source>
</evidence>
<feature type="region of interest" description="Disordered" evidence="7">
    <location>
        <begin position="293"/>
        <end position="338"/>
    </location>
</feature>
<dbReference type="InterPro" id="IPR000326">
    <property type="entry name" value="PAP2/HPO"/>
</dbReference>
<keyword evidence="2" id="KW-1003">Cell membrane</keyword>
<keyword evidence="6 8" id="KW-0472">Membrane</keyword>
<dbReference type="Proteomes" id="UP000251205">
    <property type="component" value="Unassembled WGS sequence"/>
</dbReference>
<feature type="transmembrane region" description="Helical" evidence="8">
    <location>
        <begin position="91"/>
        <end position="117"/>
    </location>
</feature>
<dbReference type="GO" id="GO:0016787">
    <property type="term" value="F:hydrolase activity"/>
    <property type="evidence" value="ECO:0007669"/>
    <property type="project" value="UniProtKB-KW"/>
</dbReference>
<dbReference type="Gene3D" id="1.20.144.10">
    <property type="entry name" value="Phosphatidic acid phosphatase type 2/haloperoxidase"/>
    <property type="match status" value="1"/>
</dbReference>
<accession>A0A329Y4E3</accession>
<evidence type="ECO:0000256" key="2">
    <source>
        <dbReference type="ARBA" id="ARBA00022475"/>
    </source>
</evidence>
<dbReference type="OrthoDB" id="9780507at2"/>